<feature type="transmembrane region" description="Helical" evidence="2">
    <location>
        <begin position="37"/>
        <end position="57"/>
    </location>
</feature>
<name>A0A8H9MDD2_9PSEU</name>
<dbReference type="OrthoDB" id="3671425at2"/>
<accession>A0A8H9MDD2</accession>
<keyword evidence="4" id="KW-1185">Reference proteome</keyword>
<proteinExistence type="predicted"/>
<dbReference type="Proteomes" id="UP000658656">
    <property type="component" value="Unassembled WGS sequence"/>
</dbReference>
<keyword evidence="2" id="KW-0472">Membrane</keyword>
<comment type="caution">
    <text evidence="3">The sequence shown here is derived from an EMBL/GenBank/DDBJ whole genome shotgun (WGS) entry which is preliminary data.</text>
</comment>
<evidence type="ECO:0000313" key="3">
    <source>
        <dbReference type="EMBL" id="GHF61592.1"/>
    </source>
</evidence>
<organism evidence="3 4">
    <name type="scientific">Amycolatopsis bartoniae</name>
    <dbReference type="NCBI Taxonomy" id="941986"/>
    <lineage>
        <taxon>Bacteria</taxon>
        <taxon>Bacillati</taxon>
        <taxon>Actinomycetota</taxon>
        <taxon>Actinomycetes</taxon>
        <taxon>Pseudonocardiales</taxon>
        <taxon>Pseudonocardiaceae</taxon>
        <taxon>Amycolatopsis</taxon>
    </lineage>
</organism>
<evidence type="ECO:0000256" key="2">
    <source>
        <dbReference type="SAM" id="Phobius"/>
    </source>
</evidence>
<gene>
    <name evidence="3" type="ORF">GCM10017566_38760</name>
</gene>
<evidence type="ECO:0000313" key="4">
    <source>
        <dbReference type="Proteomes" id="UP000658656"/>
    </source>
</evidence>
<dbReference type="RefSeq" id="WP_145936669.1">
    <property type="nucleotide sequence ID" value="NZ_BNAV01000005.1"/>
</dbReference>
<feature type="region of interest" description="Disordered" evidence="1">
    <location>
        <begin position="240"/>
        <end position="275"/>
    </location>
</feature>
<keyword evidence="2" id="KW-0812">Transmembrane</keyword>
<keyword evidence="2" id="KW-1133">Transmembrane helix</keyword>
<dbReference type="AlphaFoldDB" id="A0A8H9MDD2"/>
<protein>
    <submittedName>
        <fullName evidence="3">Uncharacterized protein</fullName>
    </submittedName>
</protein>
<dbReference type="EMBL" id="BNAV01000005">
    <property type="protein sequence ID" value="GHF61592.1"/>
    <property type="molecule type" value="Genomic_DNA"/>
</dbReference>
<sequence length="307" mass="31464">MSEPQLRAALRAREPLAPDPEAVLGGARRKIRRRRMASVAAAVVVTVGGLGVAATTLRPPAEEPRLPVAAPSSAAVSAPDLPFRFDVRGYTLVSWRLDSGGTQADYAATGSVVTITASDTDPDVAEEPNGRTVVHGVAATTGESGSGVSRVSWQVSPGKWLQVRGEGSAPEMAALAEDVVAGPVPAPAELKSLQAPAGLRLVSWDHAAEYDVAQLCPEAADDPLCVTVTVSLVQVPSVSSRPSLRSSAKPSATTAASSPELPKATTQAPAQTEAPVTRRIGAYQVEVTSAATDRSVLTAIAASVVLG</sequence>
<evidence type="ECO:0000256" key="1">
    <source>
        <dbReference type="SAM" id="MobiDB-lite"/>
    </source>
</evidence>
<reference evidence="3" key="1">
    <citation type="journal article" date="2014" name="Int. J. Syst. Evol. Microbiol.">
        <title>Complete genome sequence of Corynebacterium casei LMG S-19264T (=DSM 44701T), isolated from a smear-ripened cheese.</title>
        <authorList>
            <consortium name="US DOE Joint Genome Institute (JGI-PGF)"/>
            <person name="Walter F."/>
            <person name="Albersmeier A."/>
            <person name="Kalinowski J."/>
            <person name="Ruckert C."/>
        </authorList>
    </citation>
    <scope>NUCLEOTIDE SEQUENCE</scope>
    <source>
        <strain evidence="3">CGMCC 4.7679</strain>
    </source>
</reference>
<reference evidence="3" key="2">
    <citation type="submission" date="2020-09" db="EMBL/GenBank/DDBJ databases">
        <authorList>
            <person name="Sun Q."/>
            <person name="Zhou Y."/>
        </authorList>
    </citation>
    <scope>NUCLEOTIDE SEQUENCE</scope>
    <source>
        <strain evidence="3">CGMCC 4.7679</strain>
    </source>
</reference>